<dbReference type="GO" id="GO:0016765">
    <property type="term" value="F:transferase activity, transferring alkyl or aryl (other than methyl) groups"/>
    <property type="evidence" value="ECO:0007669"/>
    <property type="project" value="InterPro"/>
</dbReference>
<reference evidence="7 8" key="1">
    <citation type="submission" date="2019-01" db="EMBL/GenBank/DDBJ databases">
        <title>Draft genome sequences of three monokaryotic isolates of the white-rot basidiomycete fungus Dichomitus squalens.</title>
        <authorList>
            <consortium name="DOE Joint Genome Institute"/>
            <person name="Lopez S.C."/>
            <person name="Andreopoulos B."/>
            <person name="Pangilinan J."/>
            <person name="Lipzen A."/>
            <person name="Riley R."/>
            <person name="Ahrendt S."/>
            <person name="Ng V."/>
            <person name="Barry K."/>
            <person name="Daum C."/>
            <person name="Grigoriev I.V."/>
            <person name="Hilden K.S."/>
            <person name="Makela M.R."/>
            <person name="de Vries R.P."/>
        </authorList>
    </citation>
    <scope>NUCLEOTIDE SEQUENCE [LARGE SCALE GENOMIC DNA]</scope>
    <source>
        <strain evidence="7 8">CBS 464.89</strain>
        <strain evidence="6">OM18370.1</strain>
    </source>
</reference>
<sequence>MDIAPILVPLRQALYHANTLYLFTKSDLKTIFFPITLFAWCTVPNTNSLAFTRSALWTWLHLLQFCVSNQSLSPDEDAQNKPWRPIPAGRLSVRQATRLRWALLPLCLFLSFSFGIPAVGAVLMVGILLHNELKLDSHWFTRNVLNAIGYATFDAGAMTVAQAGAHLSFSYPALAAHYTSIAIVLTTIHAQDFQDEEGDRVQKRRTIPIVMPAAGRLSMPVGLTLWSLGLSEGWHLPNAHRLALITIGLYVGSRFYFLRSPGADKTSYRLYNVWLAIARISPMYGRIPVM</sequence>
<dbReference type="Pfam" id="PF01040">
    <property type="entry name" value="UbiA"/>
    <property type="match status" value="1"/>
</dbReference>
<evidence type="ECO:0000313" key="8">
    <source>
        <dbReference type="Proteomes" id="UP000292082"/>
    </source>
</evidence>
<keyword evidence="2 5" id="KW-0812">Transmembrane</keyword>
<dbReference type="EMBL" id="ML145174">
    <property type="protein sequence ID" value="TBU55136.1"/>
    <property type="molecule type" value="Genomic_DNA"/>
</dbReference>
<dbReference type="InterPro" id="IPR044878">
    <property type="entry name" value="UbiA_sf"/>
</dbReference>
<dbReference type="PANTHER" id="PTHR42723:SF1">
    <property type="entry name" value="CHLOROPHYLL SYNTHASE, CHLOROPLASTIC"/>
    <property type="match status" value="1"/>
</dbReference>
<protein>
    <submittedName>
        <fullName evidence="7">UbiA prenyltransferase family</fullName>
    </submittedName>
</protein>
<evidence type="ECO:0000256" key="3">
    <source>
        <dbReference type="ARBA" id="ARBA00022989"/>
    </source>
</evidence>
<evidence type="ECO:0000256" key="5">
    <source>
        <dbReference type="SAM" id="Phobius"/>
    </source>
</evidence>
<proteinExistence type="predicted"/>
<keyword evidence="7" id="KW-0808">Transferase</keyword>
<evidence type="ECO:0000256" key="1">
    <source>
        <dbReference type="ARBA" id="ARBA00004141"/>
    </source>
</evidence>
<dbReference type="Gene3D" id="1.10.357.140">
    <property type="entry name" value="UbiA prenyltransferase"/>
    <property type="match status" value="1"/>
</dbReference>
<dbReference type="PANTHER" id="PTHR42723">
    <property type="entry name" value="CHLOROPHYLL SYNTHASE"/>
    <property type="match status" value="1"/>
</dbReference>
<evidence type="ECO:0000256" key="2">
    <source>
        <dbReference type="ARBA" id="ARBA00022692"/>
    </source>
</evidence>
<evidence type="ECO:0000313" key="7">
    <source>
        <dbReference type="EMBL" id="TBU55136.1"/>
    </source>
</evidence>
<dbReference type="OrthoDB" id="434972at2759"/>
<keyword evidence="4 5" id="KW-0472">Membrane</keyword>
<comment type="subcellular location">
    <subcellularLocation>
        <location evidence="1">Membrane</location>
        <topology evidence="1">Multi-pass membrane protein</topology>
    </subcellularLocation>
</comment>
<gene>
    <name evidence="7" type="ORF">BD310DRAFT_884837</name>
    <name evidence="6" type="ORF">BD311DRAFT_753033</name>
</gene>
<dbReference type="GO" id="GO:0016020">
    <property type="term" value="C:membrane"/>
    <property type="evidence" value="ECO:0007669"/>
    <property type="project" value="UniProtKB-SubCell"/>
</dbReference>
<dbReference type="Proteomes" id="UP000292082">
    <property type="component" value="Unassembled WGS sequence"/>
</dbReference>
<dbReference type="InterPro" id="IPR000537">
    <property type="entry name" value="UbiA_prenyltransferase"/>
</dbReference>
<evidence type="ECO:0000313" key="6">
    <source>
        <dbReference type="EMBL" id="TBU31307.1"/>
    </source>
</evidence>
<evidence type="ECO:0000256" key="4">
    <source>
        <dbReference type="ARBA" id="ARBA00023136"/>
    </source>
</evidence>
<dbReference type="CDD" id="cd13965">
    <property type="entry name" value="PT_UbiA_3"/>
    <property type="match status" value="1"/>
</dbReference>
<name>A0A4Q9PLX8_9APHY</name>
<dbReference type="InterPro" id="IPR050475">
    <property type="entry name" value="Prenyltransferase_related"/>
</dbReference>
<accession>A0A4Q9PLX8</accession>
<feature type="transmembrane region" description="Helical" evidence="5">
    <location>
        <begin position="169"/>
        <end position="188"/>
    </location>
</feature>
<feature type="transmembrane region" description="Helical" evidence="5">
    <location>
        <begin position="209"/>
        <end position="228"/>
    </location>
</feature>
<feature type="transmembrane region" description="Helical" evidence="5">
    <location>
        <begin position="240"/>
        <end position="258"/>
    </location>
</feature>
<dbReference type="Proteomes" id="UP000292957">
    <property type="component" value="Unassembled WGS sequence"/>
</dbReference>
<organism evidence="7 8">
    <name type="scientific">Dichomitus squalens</name>
    <dbReference type="NCBI Taxonomy" id="114155"/>
    <lineage>
        <taxon>Eukaryota</taxon>
        <taxon>Fungi</taxon>
        <taxon>Dikarya</taxon>
        <taxon>Basidiomycota</taxon>
        <taxon>Agaricomycotina</taxon>
        <taxon>Agaricomycetes</taxon>
        <taxon>Polyporales</taxon>
        <taxon>Polyporaceae</taxon>
        <taxon>Dichomitus</taxon>
    </lineage>
</organism>
<keyword evidence="3 5" id="KW-1133">Transmembrane helix</keyword>
<dbReference type="EMBL" id="ML143400">
    <property type="protein sequence ID" value="TBU31307.1"/>
    <property type="molecule type" value="Genomic_DNA"/>
</dbReference>
<feature type="transmembrane region" description="Helical" evidence="5">
    <location>
        <begin position="101"/>
        <end position="129"/>
    </location>
</feature>
<keyword evidence="8" id="KW-1185">Reference proteome</keyword>
<dbReference type="AlphaFoldDB" id="A0A4Q9PLX8"/>